<evidence type="ECO:0000313" key="2">
    <source>
        <dbReference type="Proteomes" id="UP000444721"/>
    </source>
</evidence>
<name>A0A6A5BVG8_NAEFO</name>
<proteinExistence type="predicted"/>
<dbReference type="EMBL" id="VFQX01000029">
    <property type="protein sequence ID" value="KAF0978411.1"/>
    <property type="molecule type" value="Genomic_DNA"/>
</dbReference>
<dbReference type="GeneID" id="68109449"/>
<gene>
    <name evidence="1" type="ORF">FDP41_002231</name>
</gene>
<dbReference type="VEuPathDB" id="AmoebaDB:NfTy_043220"/>
<protein>
    <submittedName>
        <fullName evidence="1">Uncharacterized protein</fullName>
    </submittedName>
</protein>
<organism evidence="1 2">
    <name type="scientific">Naegleria fowleri</name>
    <name type="common">Brain eating amoeba</name>
    <dbReference type="NCBI Taxonomy" id="5763"/>
    <lineage>
        <taxon>Eukaryota</taxon>
        <taxon>Discoba</taxon>
        <taxon>Heterolobosea</taxon>
        <taxon>Tetramitia</taxon>
        <taxon>Eutetramitia</taxon>
        <taxon>Vahlkampfiidae</taxon>
        <taxon>Naegleria</taxon>
    </lineage>
</organism>
<dbReference type="Proteomes" id="UP000444721">
    <property type="component" value="Unassembled WGS sequence"/>
</dbReference>
<accession>A0A6A5BVG8</accession>
<comment type="caution">
    <text evidence="1">The sequence shown here is derived from an EMBL/GenBank/DDBJ whole genome shotgun (WGS) entry which is preliminary data.</text>
</comment>
<evidence type="ECO:0000313" key="1">
    <source>
        <dbReference type="EMBL" id="KAF0978411.1"/>
    </source>
</evidence>
<sequence length="504" mass="59139">MLHLLDPLSLEMIFLFCTSDELIALYGTNRKITKAIDILETDHMKYDDSENPNINDETIQQTLTDTHILHDGLFGDRSPQTYMPFRRKTSTTQRVATQYRLQIYHPSYTIYIRFDSHEELRRKCIQDFQEKFGFKQMDVSANHLIVLESEILKSDLLDRVRSELRKKMNLYESMNETHKEGLNVVIESEYNPYSMNTKPYLSNFYERYTIRLVIVKNQLEFGHFLSCAQQLVISTKTSWNYLKVPSIYLGLLKSDSDLLIAAGHLFPGVPKEYDTTTICELTLCLILNHLMPKYFFEKYRVCDTKLELFQKQALVDTFYNEFLNSPITNTKQKSLPIFESNNYFDSRFSLFKHGLEVCFDLIYNQLSLTKKIQLIEKLVDTFLVCSSFTNSQLTEIAKHTTFDVFKKRSYETSPEKFLFLKKLKHSPYIELYVIHVEEKVYFEKETKRSDHYLYELCMKIPAKLNGNCVCDIVFVRNKILQSSHVVSIVSTPGMTLTQRSCSLL</sequence>
<dbReference type="VEuPathDB" id="AmoebaDB:NF0105370"/>
<dbReference type="VEuPathDB" id="AmoebaDB:FDP41_002231"/>
<reference evidence="1 2" key="1">
    <citation type="journal article" date="2019" name="Sci. Rep.">
        <title>Nanopore sequencing improves the draft genome of the human pathogenic amoeba Naegleria fowleri.</title>
        <authorList>
            <person name="Liechti N."/>
            <person name="Schurch N."/>
            <person name="Bruggmann R."/>
            <person name="Wittwer M."/>
        </authorList>
    </citation>
    <scope>NUCLEOTIDE SEQUENCE [LARGE SCALE GENOMIC DNA]</scope>
    <source>
        <strain evidence="1 2">ATCC 30894</strain>
    </source>
</reference>
<keyword evidence="2" id="KW-1185">Reference proteome</keyword>
<dbReference type="OrthoDB" id="10625401at2759"/>
<dbReference type="AlphaFoldDB" id="A0A6A5BVG8"/>
<dbReference type="RefSeq" id="XP_044563124.1">
    <property type="nucleotide sequence ID" value="XM_044705403.1"/>
</dbReference>